<reference evidence="8 9" key="1">
    <citation type="submission" date="2016-10" db="EMBL/GenBank/DDBJ databases">
        <authorList>
            <person name="Varghese N."/>
            <person name="Submissions S."/>
        </authorList>
    </citation>
    <scope>NUCLEOTIDE SEQUENCE [LARGE SCALE GENOMIC DNA]</scope>
    <source>
        <strain evidence="9">YIM D21,KCTC 23444,ACCC 10710</strain>
    </source>
</reference>
<protein>
    <submittedName>
        <fullName evidence="8">Type IV secretion system protein VirB10</fullName>
    </submittedName>
</protein>
<evidence type="ECO:0000256" key="2">
    <source>
        <dbReference type="ARBA" id="ARBA00010265"/>
    </source>
</evidence>
<feature type="compositionally biased region" description="Low complexity" evidence="6">
    <location>
        <begin position="277"/>
        <end position="289"/>
    </location>
</feature>
<proteinExistence type="inferred from homology"/>
<evidence type="ECO:0000256" key="3">
    <source>
        <dbReference type="ARBA" id="ARBA00022692"/>
    </source>
</evidence>
<organism evidence="8 9">
    <name type="scientific">Roseivivax sediminis</name>
    <dbReference type="NCBI Taxonomy" id="936889"/>
    <lineage>
        <taxon>Bacteria</taxon>
        <taxon>Pseudomonadati</taxon>
        <taxon>Pseudomonadota</taxon>
        <taxon>Alphaproteobacteria</taxon>
        <taxon>Rhodobacterales</taxon>
        <taxon>Roseobacteraceae</taxon>
        <taxon>Roseivivax</taxon>
    </lineage>
</organism>
<gene>
    <name evidence="8" type="ORF">SAMN04515678_12046</name>
</gene>
<dbReference type="EMBL" id="FOMS01000020">
    <property type="protein sequence ID" value="SFE87708.1"/>
    <property type="molecule type" value="Genomic_DNA"/>
</dbReference>
<dbReference type="PANTHER" id="PTHR43941">
    <property type="entry name" value="STRUCTURAL MAINTENANCE OF CHROMOSOMES PROTEIN 2"/>
    <property type="match status" value="1"/>
</dbReference>
<feature type="region of interest" description="Disordered" evidence="6">
    <location>
        <begin position="73"/>
        <end position="110"/>
    </location>
</feature>
<comment type="similarity">
    <text evidence="2">Belongs to the TrbI/VirB10 family.</text>
</comment>
<name>A0A1I2E5A4_9RHOB</name>
<evidence type="ECO:0000256" key="7">
    <source>
        <dbReference type="SAM" id="Phobius"/>
    </source>
</evidence>
<evidence type="ECO:0000256" key="1">
    <source>
        <dbReference type="ARBA" id="ARBA00004167"/>
    </source>
</evidence>
<evidence type="ECO:0000256" key="5">
    <source>
        <dbReference type="ARBA" id="ARBA00023136"/>
    </source>
</evidence>
<evidence type="ECO:0000313" key="9">
    <source>
        <dbReference type="Proteomes" id="UP000325289"/>
    </source>
</evidence>
<dbReference type="InterPro" id="IPR005498">
    <property type="entry name" value="T4SS_VirB10/TraB/TrbI"/>
</dbReference>
<evidence type="ECO:0000313" key="8">
    <source>
        <dbReference type="EMBL" id="SFE87708.1"/>
    </source>
</evidence>
<accession>A0A1I2E5A4</accession>
<dbReference type="InterPro" id="IPR042217">
    <property type="entry name" value="T4SS_VirB10/TrbI"/>
</dbReference>
<dbReference type="RefSeq" id="WP_149758700.1">
    <property type="nucleotide sequence ID" value="NZ_FOMS01000020.1"/>
</dbReference>
<keyword evidence="4 7" id="KW-1133">Transmembrane helix</keyword>
<dbReference type="Proteomes" id="UP000325289">
    <property type="component" value="Unassembled WGS sequence"/>
</dbReference>
<feature type="compositionally biased region" description="Basic and acidic residues" evidence="6">
    <location>
        <begin position="226"/>
        <end position="260"/>
    </location>
</feature>
<feature type="region of interest" description="Disordered" evidence="6">
    <location>
        <begin position="219"/>
        <end position="324"/>
    </location>
</feature>
<keyword evidence="5 7" id="KW-0472">Membrane</keyword>
<dbReference type="OrthoDB" id="9807354at2"/>
<evidence type="ECO:0000256" key="6">
    <source>
        <dbReference type="SAM" id="MobiDB-lite"/>
    </source>
</evidence>
<dbReference type="Gene3D" id="2.40.128.260">
    <property type="entry name" value="Type IV secretion system, VirB10/TraB/TrbI"/>
    <property type="match status" value="1"/>
</dbReference>
<dbReference type="CDD" id="cd16429">
    <property type="entry name" value="VirB10"/>
    <property type="match status" value="1"/>
</dbReference>
<sequence>MADKHQADGNQADESGLENGSEEKEYVVEGHSRRFVSGNSSTGIKVVFGIVVVGILAMMGYAMVAQDETGGSVETSDAREFQSGTNGGGFGDIGMPRSSEPEEDEGFDFGPIQDQLEDQRTALEERNENLQQQVRQLQGNLADLTDRAGSEDNDLVTELSQALEETQEQNAELVAQMRDEFSNQLQSLQAENENRMNQQEQRLEALRRENEALQTEITTATEDAAQEARDAEAERRRQQQREAELAERRRQRQEELEARVNSEAVIFDNGSGGGASNSGSSDGAASGASEAVAQLNPRGQSRDGILRDFVSNGGGGGPVSTEQAQQIANPENTVLQGTMIQATLENAVDSSLPGNVSAVVNYPVWSFDHSQVLIPSGSRLFGSYSSDVQIGQGRILVGWNRLVTPDGQSVELSAFGGDQMGRSGITGNVDTRFGTRFGNAALISLIGAGPSIAAAQVDDEASAQVANDIGNDLSDATTSAAAQYATLPPTISVEQGSSITVMVDRDLEFF</sequence>
<dbReference type="GO" id="GO:0016020">
    <property type="term" value="C:membrane"/>
    <property type="evidence" value="ECO:0007669"/>
    <property type="project" value="UniProtKB-SubCell"/>
</dbReference>
<dbReference type="AlphaFoldDB" id="A0A1I2E5A4"/>
<comment type="subcellular location">
    <subcellularLocation>
        <location evidence="1">Membrane</location>
        <topology evidence="1">Single-pass membrane protein</topology>
    </subcellularLocation>
</comment>
<dbReference type="PANTHER" id="PTHR43941:SF1">
    <property type="entry name" value="STRUCTURAL MAINTENANCE OF CHROMOSOMES PROTEIN 2"/>
    <property type="match status" value="1"/>
</dbReference>
<feature type="region of interest" description="Disordered" evidence="6">
    <location>
        <begin position="1"/>
        <end position="25"/>
    </location>
</feature>
<keyword evidence="3 7" id="KW-0812">Transmembrane</keyword>
<keyword evidence="9" id="KW-1185">Reference proteome</keyword>
<feature type="transmembrane region" description="Helical" evidence="7">
    <location>
        <begin position="43"/>
        <end position="64"/>
    </location>
</feature>
<dbReference type="Pfam" id="PF03743">
    <property type="entry name" value="TrbI"/>
    <property type="match status" value="1"/>
</dbReference>
<evidence type="ECO:0000256" key="4">
    <source>
        <dbReference type="ARBA" id="ARBA00022989"/>
    </source>
</evidence>